<evidence type="ECO:0000256" key="1">
    <source>
        <dbReference type="SAM" id="Phobius"/>
    </source>
</evidence>
<organism evidence="2">
    <name type="scientific">Pseudomonas phage vB_PaeP_FBPa39</name>
    <dbReference type="NCBI Taxonomy" id="3231239"/>
    <lineage>
        <taxon>Viruses</taxon>
    </lineage>
</organism>
<keyword evidence="1" id="KW-1133">Transmembrane helix</keyword>
<accession>A0AAU8KUC8</accession>
<name>A0AAU8KUC8_9VIRU</name>
<sequence length="84" mass="9314">MTTYLLIIPAILIYMALSLLVAGIAGLAANCDEYGRMSQKDQDISIILGILWPVSLPWMCFSVVIWKPLATTIRAAKRLIKGDY</sequence>
<feature type="transmembrane region" description="Helical" evidence="1">
    <location>
        <begin position="6"/>
        <end position="31"/>
    </location>
</feature>
<proteinExistence type="predicted"/>
<protein>
    <recommendedName>
        <fullName evidence="3">TMhelix containing protein</fullName>
    </recommendedName>
</protein>
<dbReference type="EMBL" id="PP813863">
    <property type="protein sequence ID" value="XCN26678.1"/>
    <property type="molecule type" value="Genomic_DNA"/>
</dbReference>
<reference evidence="2" key="1">
    <citation type="submission" date="2024-05" db="EMBL/GenBank/DDBJ databases">
        <title>Defense systems in Pseudomonas aeruginosa.</title>
        <authorList>
            <person name="van den Berg D.F."/>
            <person name="Costa R.A."/>
        </authorList>
    </citation>
    <scope>NUCLEOTIDE SEQUENCE</scope>
</reference>
<evidence type="ECO:0008006" key="3">
    <source>
        <dbReference type="Google" id="ProtNLM"/>
    </source>
</evidence>
<keyword evidence="1" id="KW-0472">Membrane</keyword>
<feature type="transmembrane region" description="Helical" evidence="1">
    <location>
        <begin position="43"/>
        <end position="66"/>
    </location>
</feature>
<evidence type="ECO:0000313" key="2">
    <source>
        <dbReference type="EMBL" id="XCN26678.1"/>
    </source>
</evidence>
<keyword evidence="1" id="KW-0812">Transmembrane</keyword>